<dbReference type="GO" id="GO:0031012">
    <property type="term" value="C:extracellular matrix"/>
    <property type="evidence" value="ECO:0007669"/>
    <property type="project" value="TreeGrafter"/>
</dbReference>
<dbReference type="AlphaFoldDB" id="A0A2I0U7L5"/>
<dbReference type="Pfam" id="PF14529">
    <property type="entry name" value="Exo_endo_phos_2"/>
    <property type="match status" value="1"/>
</dbReference>
<dbReference type="GO" id="GO:0061343">
    <property type="term" value="P:cell adhesion involved in heart morphogenesis"/>
    <property type="evidence" value="ECO:0007669"/>
    <property type="project" value="TreeGrafter"/>
</dbReference>
<dbReference type="InterPro" id="IPR005135">
    <property type="entry name" value="Endo/exonuclease/phosphatase"/>
</dbReference>
<evidence type="ECO:0000313" key="2">
    <source>
        <dbReference type="EMBL" id="PKU42080.1"/>
    </source>
</evidence>
<evidence type="ECO:0000313" key="3">
    <source>
        <dbReference type="Proteomes" id="UP000233556"/>
    </source>
</evidence>
<keyword evidence="2" id="KW-0695">RNA-directed DNA polymerase</keyword>
<reference evidence="3" key="1">
    <citation type="submission" date="2017-11" db="EMBL/GenBank/DDBJ databases">
        <authorList>
            <person name="Lima N.C."/>
            <person name="Parody-Merino A.M."/>
            <person name="Battley P.F."/>
            <person name="Fidler A.E."/>
            <person name="Prosdocimi F."/>
        </authorList>
    </citation>
    <scope>NUCLEOTIDE SEQUENCE [LARGE SCALE GENOMIC DNA]</scope>
</reference>
<dbReference type="OrthoDB" id="6152807at2759"/>
<keyword evidence="2" id="KW-0808">Transferase</keyword>
<dbReference type="EMBL" id="KZ506034">
    <property type="protein sequence ID" value="PKU42080.1"/>
    <property type="molecule type" value="Genomic_DNA"/>
</dbReference>
<protein>
    <submittedName>
        <fullName evidence="2">Rna-directed dna polymerase from mobile element jockey-like</fullName>
    </submittedName>
</protein>
<organism evidence="2 3">
    <name type="scientific">Limosa lapponica baueri</name>
    <dbReference type="NCBI Taxonomy" id="1758121"/>
    <lineage>
        <taxon>Eukaryota</taxon>
        <taxon>Metazoa</taxon>
        <taxon>Chordata</taxon>
        <taxon>Craniata</taxon>
        <taxon>Vertebrata</taxon>
        <taxon>Euteleostomi</taxon>
        <taxon>Archelosauria</taxon>
        <taxon>Archosauria</taxon>
        <taxon>Dinosauria</taxon>
        <taxon>Saurischia</taxon>
        <taxon>Theropoda</taxon>
        <taxon>Coelurosauria</taxon>
        <taxon>Aves</taxon>
        <taxon>Neognathae</taxon>
        <taxon>Neoaves</taxon>
        <taxon>Charadriiformes</taxon>
        <taxon>Scolopacidae</taxon>
        <taxon>Limosa</taxon>
    </lineage>
</organism>
<dbReference type="SUPFAM" id="SSF56219">
    <property type="entry name" value="DNase I-like"/>
    <property type="match status" value="1"/>
</dbReference>
<accession>A0A2I0U7L5</accession>
<dbReference type="PANTHER" id="PTHR33395">
    <property type="entry name" value="TRANSCRIPTASE, PUTATIVE-RELATED-RELATED"/>
    <property type="match status" value="1"/>
</dbReference>
<gene>
    <name evidence="2" type="ORF">llap_7619</name>
</gene>
<dbReference type="InterPro" id="IPR036691">
    <property type="entry name" value="Endo/exonu/phosph_ase_sf"/>
</dbReference>
<dbReference type="GO" id="GO:0007508">
    <property type="term" value="P:larval heart development"/>
    <property type="evidence" value="ECO:0007669"/>
    <property type="project" value="TreeGrafter"/>
</dbReference>
<feature type="domain" description="Endonuclease/exonuclease/phosphatase" evidence="1">
    <location>
        <begin position="14"/>
        <end position="85"/>
    </location>
</feature>
<dbReference type="PANTHER" id="PTHR33395:SF22">
    <property type="entry name" value="REVERSE TRANSCRIPTASE DOMAIN-CONTAINING PROTEIN"/>
    <property type="match status" value="1"/>
</dbReference>
<name>A0A2I0U7L5_LIMLA</name>
<keyword evidence="2" id="KW-0548">Nucleotidyltransferase</keyword>
<dbReference type="GO" id="GO:0003964">
    <property type="term" value="F:RNA-directed DNA polymerase activity"/>
    <property type="evidence" value="ECO:0007669"/>
    <property type="project" value="UniProtKB-KW"/>
</dbReference>
<keyword evidence="3" id="KW-1185">Reference proteome</keyword>
<dbReference type="Proteomes" id="UP000233556">
    <property type="component" value="Unassembled WGS sequence"/>
</dbReference>
<proteinExistence type="predicted"/>
<evidence type="ECO:0000259" key="1">
    <source>
        <dbReference type="Pfam" id="PF14529"/>
    </source>
</evidence>
<reference evidence="3" key="2">
    <citation type="submission" date="2017-12" db="EMBL/GenBank/DDBJ databases">
        <title>Genome sequence of the Bar-tailed Godwit (Limosa lapponica baueri).</title>
        <authorList>
            <person name="Lima N.C.B."/>
            <person name="Parody-Merino A.M."/>
            <person name="Battley P.F."/>
            <person name="Fidler A.E."/>
            <person name="Prosdocimi F."/>
        </authorList>
    </citation>
    <scope>NUCLEOTIDE SEQUENCE [LARGE SCALE GENOMIC DNA]</scope>
</reference>
<sequence>MKGKANKGDLVLGVCYRPPNQDEQADELFFKRLGEVSQSTALVLVGDFNLPDICWKYNTAESRQARRFLECMEDNFLTQLVRNGVSKTSTLDFQREDFSLFRTLVGRVPWEIVLRGKGVQEGWTLFKKEILKAQEQAVPMRRKIKGWGKWLAWLNKELLMGLRGKKEGLPPLEEETGNSGGVQRSG</sequence>
<dbReference type="Gene3D" id="3.60.10.10">
    <property type="entry name" value="Endonuclease/exonuclease/phosphatase"/>
    <property type="match status" value="1"/>
</dbReference>